<comment type="caution">
    <text evidence="2">The sequence shown here is derived from an EMBL/GenBank/DDBJ whole genome shotgun (WGS) entry which is preliminary data.</text>
</comment>
<organism evidence="2 3">
    <name type="scientific">Actinoplanes italicus</name>
    <dbReference type="NCBI Taxonomy" id="113567"/>
    <lineage>
        <taxon>Bacteria</taxon>
        <taxon>Bacillati</taxon>
        <taxon>Actinomycetota</taxon>
        <taxon>Actinomycetes</taxon>
        <taxon>Micromonosporales</taxon>
        <taxon>Micromonosporaceae</taxon>
        <taxon>Actinoplanes</taxon>
    </lineage>
</organism>
<dbReference type="Proteomes" id="UP000239415">
    <property type="component" value="Unassembled WGS sequence"/>
</dbReference>
<protein>
    <submittedName>
        <fullName evidence="2">Uncharacterized protein</fullName>
    </submittedName>
</protein>
<keyword evidence="1" id="KW-1133">Transmembrane helix</keyword>
<evidence type="ECO:0000256" key="1">
    <source>
        <dbReference type="SAM" id="Phobius"/>
    </source>
</evidence>
<name>A0A2T0KG86_9ACTN</name>
<dbReference type="EMBL" id="PVMZ01000005">
    <property type="protein sequence ID" value="PRX22178.1"/>
    <property type="molecule type" value="Genomic_DNA"/>
</dbReference>
<proteinExistence type="predicted"/>
<reference evidence="2 3" key="1">
    <citation type="submission" date="2018-03" db="EMBL/GenBank/DDBJ databases">
        <title>Genomic Encyclopedia of Archaeal and Bacterial Type Strains, Phase II (KMG-II): from individual species to whole genera.</title>
        <authorList>
            <person name="Goeker M."/>
        </authorList>
    </citation>
    <scope>NUCLEOTIDE SEQUENCE [LARGE SCALE GENOMIC DNA]</scope>
    <source>
        <strain evidence="2 3">DSM 43146</strain>
    </source>
</reference>
<sequence length="231" mass="25330">MRRMRQRWVYTRWFALIAGLMIGAVVGLAVYWASTLTGVALYTLCGTVAGGLAALAIYTFWRSVHLTELTVSIPNMTDLTFAVTPSNEGVAWRLFVESSTRVATQPLDQGSGVIRETLDSLYSLFGSVRAILLEAGPTTTPGATQTVEHLALGMLNGQLRPFLSRWHPRLTTWEQSNPDTPESQWPENAACRAELETMRTGLLRYVRGLGELAGVGNIDVMLGRPDTKDSA</sequence>
<feature type="transmembrane region" description="Helical" evidence="1">
    <location>
        <begin position="12"/>
        <end position="33"/>
    </location>
</feature>
<keyword evidence="1" id="KW-0472">Membrane</keyword>
<gene>
    <name evidence="2" type="ORF">CLV67_105355</name>
</gene>
<keyword evidence="3" id="KW-1185">Reference proteome</keyword>
<evidence type="ECO:0000313" key="3">
    <source>
        <dbReference type="Proteomes" id="UP000239415"/>
    </source>
</evidence>
<accession>A0A2T0KG86</accession>
<feature type="transmembrane region" description="Helical" evidence="1">
    <location>
        <begin position="39"/>
        <end position="61"/>
    </location>
</feature>
<keyword evidence="1" id="KW-0812">Transmembrane</keyword>
<dbReference type="AlphaFoldDB" id="A0A2T0KG86"/>
<evidence type="ECO:0000313" key="2">
    <source>
        <dbReference type="EMBL" id="PRX22178.1"/>
    </source>
</evidence>